<evidence type="ECO:0000259" key="12">
    <source>
        <dbReference type="Pfam" id="PF00432"/>
    </source>
</evidence>
<dbReference type="STRING" id="1353952.A0A165EKJ0"/>
<keyword evidence="5 11" id="KW-0808">Transferase</keyword>
<feature type="domain" description="Prenyltransferase alpha-alpha toroid" evidence="12">
    <location>
        <begin position="10"/>
        <end position="308"/>
    </location>
</feature>
<dbReference type="GO" id="GO:0004663">
    <property type="term" value="F:Rab geranylgeranyltransferase activity"/>
    <property type="evidence" value="ECO:0007669"/>
    <property type="project" value="UniProtKB-UniRule"/>
</dbReference>
<keyword evidence="4 11" id="KW-0637">Prenyltransferase</keyword>
<proteinExistence type="inferred from homology"/>
<evidence type="ECO:0000256" key="8">
    <source>
        <dbReference type="ARBA" id="ARBA00022833"/>
    </source>
</evidence>
<evidence type="ECO:0000256" key="3">
    <source>
        <dbReference type="ARBA" id="ARBA00012656"/>
    </source>
</evidence>
<protein>
    <recommendedName>
        <fullName evidence="10 11">Geranylgeranyl transferase type-2 subunit beta</fullName>
        <ecNumber evidence="3 11">2.5.1.60</ecNumber>
    </recommendedName>
</protein>
<keyword evidence="14" id="KW-1185">Reference proteome</keyword>
<name>A0A165EKJ0_9BASI</name>
<dbReference type="GO" id="GO:0046872">
    <property type="term" value="F:metal ion binding"/>
    <property type="evidence" value="ECO:0007669"/>
    <property type="project" value="UniProtKB-KW"/>
</dbReference>
<comment type="subunit">
    <text evidence="2">Heterodimer of an alpha and a beta subunit.</text>
</comment>
<comment type="similarity">
    <text evidence="1 11">Belongs to the protein prenyltransferase subunit beta family.</text>
</comment>
<keyword evidence="7" id="KW-0677">Repeat</keyword>
<comment type="function">
    <text evidence="11">Catalyzes the transfer of a geranylgeranyl moiety from geranylgeranyl diphosphate to both cysteines of proteins with the C-terminal sequence -XXCC, -XCXC and -CCXX.</text>
</comment>
<dbReference type="Pfam" id="PF00432">
    <property type="entry name" value="Prenyltrans"/>
    <property type="match status" value="1"/>
</dbReference>
<dbReference type="InterPro" id="IPR001330">
    <property type="entry name" value="Prenyltrans"/>
</dbReference>
<dbReference type="FunCoup" id="A0A165EKJ0">
    <property type="interactions" value="40"/>
</dbReference>
<evidence type="ECO:0000313" key="13">
    <source>
        <dbReference type="EMBL" id="KZT55056.1"/>
    </source>
</evidence>
<evidence type="ECO:0000256" key="11">
    <source>
        <dbReference type="RuleBase" id="RU365076"/>
    </source>
</evidence>
<evidence type="ECO:0000256" key="5">
    <source>
        <dbReference type="ARBA" id="ARBA00022679"/>
    </source>
</evidence>
<dbReference type="Gene3D" id="1.50.10.20">
    <property type="match status" value="1"/>
</dbReference>
<comment type="cofactor">
    <cofactor evidence="11">
        <name>Zn(2+)</name>
        <dbReference type="ChEBI" id="CHEBI:29105"/>
    </cofactor>
    <text evidence="11">Binds 1 zinc ion per subunit.</text>
</comment>
<dbReference type="InterPro" id="IPR045089">
    <property type="entry name" value="PGGT1B-like"/>
</dbReference>
<evidence type="ECO:0000256" key="6">
    <source>
        <dbReference type="ARBA" id="ARBA00022723"/>
    </source>
</evidence>
<accession>A0A165EKJ0</accession>
<comment type="catalytic activity">
    <reaction evidence="9 11">
        <text>geranylgeranyl diphosphate + L-cysteinyl-[protein] = S-geranylgeranyl-L-cysteinyl-[protein] + diphosphate</text>
        <dbReference type="Rhea" id="RHEA:21240"/>
        <dbReference type="Rhea" id="RHEA-COMP:10131"/>
        <dbReference type="Rhea" id="RHEA-COMP:11537"/>
        <dbReference type="ChEBI" id="CHEBI:29950"/>
        <dbReference type="ChEBI" id="CHEBI:33019"/>
        <dbReference type="ChEBI" id="CHEBI:57533"/>
        <dbReference type="ChEBI" id="CHEBI:86021"/>
        <dbReference type="EC" id="2.5.1.60"/>
    </reaction>
</comment>
<dbReference type="GO" id="GO:0072657">
    <property type="term" value="P:protein localization to membrane"/>
    <property type="evidence" value="ECO:0007669"/>
    <property type="project" value="UniProtKB-ARBA"/>
</dbReference>
<evidence type="ECO:0000256" key="7">
    <source>
        <dbReference type="ARBA" id="ARBA00022737"/>
    </source>
</evidence>
<dbReference type="EMBL" id="KV424002">
    <property type="protein sequence ID" value="KZT55056.1"/>
    <property type="molecule type" value="Genomic_DNA"/>
</dbReference>
<dbReference type="PANTHER" id="PTHR11774">
    <property type="entry name" value="GERANYLGERANYL TRANSFERASE TYPE BETA SUBUNIT"/>
    <property type="match status" value="1"/>
</dbReference>
<dbReference type="InParanoid" id="A0A165EKJ0"/>
<evidence type="ECO:0000256" key="4">
    <source>
        <dbReference type="ARBA" id="ARBA00022602"/>
    </source>
</evidence>
<gene>
    <name evidence="13" type="ORF">CALCODRAFT_472667</name>
</gene>
<dbReference type="AlphaFoldDB" id="A0A165EKJ0"/>
<dbReference type="OrthoDB" id="5428259at2759"/>
<dbReference type="FunFam" id="1.50.10.20:FF:000012">
    <property type="entry name" value="Geranylgeranyl transferase type-2 subunit beta"/>
    <property type="match status" value="1"/>
</dbReference>
<evidence type="ECO:0000256" key="2">
    <source>
        <dbReference type="ARBA" id="ARBA00011355"/>
    </source>
</evidence>
<reference evidence="13 14" key="1">
    <citation type="journal article" date="2016" name="Mol. Biol. Evol.">
        <title>Comparative Genomics of Early-Diverging Mushroom-Forming Fungi Provides Insights into the Origins of Lignocellulose Decay Capabilities.</title>
        <authorList>
            <person name="Nagy L.G."/>
            <person name="Riley R."/>
            <person name="Tritt A."/>
            <person name="Adam C."/>
            <person name="Daum C."/>
            <person name="Floudas D."/>
            <person name="Sun H."/>
            <person name="Yadav J.S."/>
            <person name="Pangilinan J."/>
            <person name="Larsson K.H."/>
            <person name="Matsuura K."/>
            <person name="Barry K."/>
            <person name="Labutti K."/>
            <person name="Kuo R."/>
            <person name="Ohm R.A."/>
            <person name="Bhattacharya S.S."/>
            <person name="Shirouzu T."/>
            <person name="Yoshinaga Y."/>
            <person name="Martin F.M."/>
            <person name="Grigoriev I.V."/>
            <person name="Hibbett D.S."/>
        </authorList>
    </citation>
    <scope>NUCLEOTIDE SEQUENCE [LARGE SCALE GENOMIC DNA]</scope>
    <source>
        <strain evidence="13 14">HHB12733</strain>
    </source>
</reference>
<evidence type="ECO:0000256" key="10">
    <source>
        <dbReference type="ARBA" id="ARBA00069127"/>
    </source>
</evidence>
<dbReference type="PANTHER" id="PTHR11774:SF11">
    <property type="entry name" value="GERANYLGERANYL TRANSFERASE TYPE-2 SUBUNIT BETA"/>
    <property type="match status" value="1"/>
</dbReference>
<dbReference type="CDD" id="cd02894">
    <property type="entry name" value="GGTase-II"/>
    <property type="match status" value="1"/>
</dbReference>
<dbReference type="InterPro" id="IPR008930">
    <property type="entry name" value="Terpenoid_cyclase/PrenylTrfase"/>
</dbReference>
<dbReference type="EC" id="2.5.1.60" evidence="3 11"/>
<keyword evidence="8 11" id="KW-0862">Zinc</keyword>
<dbReference type="Proteomes" id="UP000076842">
    <property type="component" value="Unassembled WGS sequence"/>
</dbReference>
<dbReference type="InterPro" id="IPR026873">
    <property type="entry name" value="Ptb1"/>
</dbReference>
<evidence type="ECO:0000313" key="14">
    <source>
        <dbReference type="Proteomes" id="UP000076842"/>
    </source>
</evidence>
<dbReference type="SUPFAM" id="SSF48239">
    <property type="entry name" value="Terpenoid cyclases/Protein prenyltransferases"/>
    <property type="match status" value="1"/>
</dbReference>
<keyword evidence="6 11" id="KW-0479">Metal-binding</keyword>
<dbReference type="GO" id="GO:0005968">
    <property type="term" value="C:Rab-protein geranylgeranyltransferase complex"/>
    <property type="evidence" value="ECO:0007669"/>
    <property type="project" value="UniProtKB-UniRule"/>
</dbReference>
<evidence type="ECO:0000256" key="9">
    <source>
        <dbReference type="ARBA" id="ARBA00047658"/>
    </source>
</evidence>
<sequence>MANQPAMDTLLVDKHVKYIQSLGENTDDLMYHMTAHLRLNAIYWGLTALCIMGRPDALVKEDVIAFVMSCWDDDEGAFGAHPGHDAHILPTLSALQILTIYDALERTDTNRLVTWLAARQTPTGSFSGDQWGETDTRFSYIAVQALELLGRLDVIDKDKAVAHINRCKNFDGGFGATEGAESHAGQIFVCTAALAILDRLEDIDQPTLAWWLAERQLPNGGLNGRPEKLEDVCYSFWVLSALSILQKLKWIDSDALIKFILSAQDPEGGGIADRPGDMVDVFHTLFGICGLSLLGYKGVGEINPIYCLPAEVTKRKGLHMNYQVLGKGEA</sequence>
<organism evidence="13 14">
    <name type="scientific">Calocera cornea HHB12733</name>
    <dbReference type="NCBI Taxonomy" id="1353952"/>
    <lineage>
        <taxon>Eukaryota</taxon>
        <taxon>Fungi</taxon>
        <taxon>Dikarya</taxon>
        <taxon>Basidiomycota</taxon>
        <taxon>Agaricomycotina</taxon>
        <taxon>Dacrymycetes</taxon>
        <taxon>Dacrymycetales</taxon>
        <taxon>Dacrymycetaceae</taxon>
        <taxon>Calocera</taxon>
    </lineage>
</organism>
<evidence type="ECO:0000256" key="1">
    <source>
        <dbReference type="ARBA" id="ARBA00010497"/>
    </source>
</evidence>